<dbReference type="Pfam" id="PF00781">
    <property type="entry name" value="DAGK_cat"/>
    <property type="match status" value="1"/>
</dbReference>
<keyword evidence="11" id="KW-1185">Reference proteome</keyword>
<dbReference type="InterPro" id="IPR001206">
    <property type="entry name" value="Diacylglycerol_kinase_cat_dom"/>
</dbReference>
<dbReference type="InterPro" id="IPR016064">
    <property type="entry name" value="NAD/diacylglycerol_kinase_sf"/>
</dbReference>
<dbReference type="GO" id="GO:0016301">
    <property type="term" value="F:kinase activity"/>
    <property type="evidence" value="ECO:0007669"/>
    <property type="project" value="UniProtKB-KW"/>
</dbReference>
<dbReference type="PANTHER" id="PTHR12358:SF54">
    <property type="entry name" value="SPHINGOSINE KINASE RELATED PROTEIN"/>
    <property type="match status" value="1"/>
</dbReference>
<evidence type="ECO:0000259" key="9">
    <source>
        <dbReference type="PROSITE" id="PS50146"/>
    </source>
</evidence>
<evidence type="ECO:0000256" key="1">
    <source>
        <dbReference type="ARBA" id="ARBA00001946"/>
    </source>
</evidence>
<evidence type="ECO:0000256" key="7">
    <source>
        <dbReference type="ARBA" id="ARBA00023209"/>
    </source>
</evidence>
<dbReference type="SMART" id="SM00046">
    <property type="entry name" value="DAGKc"/>
    <property type="match status" value="1"/>
</dbReference>
<gene>
    <name evidence="10" type="ORF">ANBU17_22380</name>
</gene>
<evidence type="ECO:0000256" key="3">
    <source>
        <dbReference type="ARBA" id="ARBA00022679"/>
    </source>
</evidence>
<proteinExistence type="inferred from homology"/>
<dbReference type="Proteomes" id="UP000613208">
    <property type="component" value="Unassembled WGS sequence"/>
</dbReference>
<name>A0A916QA93_9FIRM</name>
<evidence type="ECO:0000256" key="8">
    <source>
        <dbReference type="ARBA" id="ARBA00023264"/>
    </source>
</evidence>
<accession>A0A916QA93</accession>
<keyword evidence="7" id="KW-0443">Lipid metabolism</keyword>
<dbReference type="GO" id="GO:0008654">
    <property type="term" value="P:phospholipid biosynthetic process"/>
    <property type="evidence" value="ECO:0007669"/>
    <property type="project" value="UniProtKB-KW"/>
</dbReference>
<protein>
    <submittedName>
        <fullName evidence="10">Diacylglycerol kinase</fullName>
    </submittedName>
</protein>
<keyword evidence="5 10" id="KW-0418">Kinase</keyword>
<evidence type="ECO:0000256" key="5">
    <source>
        <dbReference type="ARBA" id="ARBA00022777"/>
    </source>
</evidence>
<evidence type="ECO:0000256" key="2">
    <source>
        <dbReference type="ARBA" id="ARBA00005983"/>
    </source>
</evidence>
<feature type="domain" description="DAGKc" evidence="9">
    <location>
        <begin position="1"/>
        <end position="130"/>
    </location>
</feature>
<dbReference type="InterPro" id="IPR005218">
    <property type="entry name" value="Diacylglycerol/lipid_kinase"/>
</dbReference>
<dbReference type="PROSITE" id="PS50146">
    <property type="entry name" value="DAGK"/>
    <property type="match status" value="1"/>
</dbReference>
<evidence type="ECO:0000256" key="6">
    <source>
        <dbReference type="ARBA" id="ARBA00022840"/>
    </source>
</evidence>
<keyword evidence="7" id="KW-0594">Phospholipid biosynthesis</keyword>
<keyword evidence="4" id="KW-0547">Nucleotide-binding</keyword>
<keyword evidence="3" id="KW-0808">Transferase</keyword>
<dbReference type="InterPro" id="IPR045540">
    <property type="entry name" value="YegS/DAGK_C"/>
</dbReference>
<dbReference type="InterPro" id="IPR017438">
    <property type="entry name" value="ATP-NAD_kinase_N"/>
</dbReference>
<keyword evidence="7" id="KW-0444">Lipid biosynthesis</keyword>
<dbReference type="AlphaFoldDB" id="A0A916QA93"/>
<dbReference type="Gene3D" id="2.60.200.40">
    <property type="match status" value="1"/>
</dbReference>
<dbReference type="PANTHER" id="PTHR12358">
    <property type="entry name" value="SPHINGOSINE KINASE"/>
    <property type="match status" value="1"/>
</dbReference>
<evidence type="ECO:0000313" key="10">
    <source>
        <dbReference type="EMBL" id="GFO85891.1"/>
    </source>
</evidence>
<dbReference type="EMBL" id="BLYI01000047">
    <property type="protein sequence ID" value="GFO85891.1"/>
    <property type="molecule type" value="Genomic_DNA"/>
</dbReference>
<organism evidence="10 11">
    <name type="scientific">Anaerostipes butyraticus</name>
    <dbReference type="NCBI Taxonomy" id="645466"/>
    <lineage>
        <taxon>Bacteria</taxon>
        <taxon>Bacillati</taxon>
        <taxon>Bacillota</taxon>
        <taxon>Clostridia</taxon>
        <taxon>Lachnospirales</taxon>
        <taxon>Lachnospiraceae</taxon>
        <taxon>Anaerostipes</taxon>
    </lineage>
</organism>
<dbReference type="NCBIfam" id="TIGR00147">
    <property type="entry name" value="YegS/Rv2252/BmrU family lipid kinase"/>
    <property type="match status" value="1"/>
</dbReference>
<comment type="similarity">
    <text evidence="2">Belongs to the diacylglycerol/lipid kinase family.</text>
</comment>
<dbReference type="Gene3D" id="3.40.50.10330">
    <property type="entry name" value="Probable inorganic polyphosphate/atp-NAD kinase, domain 1"/>
    <property type="match status" value="1"/>
</dbReference>
<evidence type="ECO:0000256" key="4">
    <source>
        <dbReference type="ARBA" id="ARBA00022741"/>
    </source>
</evidence>
<dbReference type="Pfam" id="PF19279">
    <property type="entry name" value="YegS_C"/>
    <property type="match status" value="1"/>
</dbReference>
<evidence type="ECO:0000313" key="11">
    <source>
        <dbReference type="Proteomes" id="UP000613208"/>
    </source>
</evidence>
<dbReference type="GO" id="GO:0005524">
    <property type="term" value="F:ATP binding"/>
    <property type="evidence" value="ECO:0007669"/>
    <property type="project" value="UniProtKB-KW"/>
</dbReference>
<dbReference type="SUPFAM" id="SSF111331">
    <property type="entry name" value="NAD kinase/diacylglycerol kinase-like"/>
    <property type="match status" value="1"/>
</dbReference>
<sequence>MYNFMINPAARSGMGRKTWKKVEKILLEQQIEYRAYYTKGQGDARRIAGKVTSGSDPVKLVLIGGDGTLHEMVSGIKNWENVSVGYIPVGSGNDFARGMGWKRSPKRQIENILRTGENWQMDCGKVQTERGGGRFMVSAGIGYDAGVCWRVNHSGLKKILNRMRLGKLTYLILGAYELFASKRFRGELELDGRCKVFLRDILFCSVHNLPYEGGGVPFCPKADPMDGKMDVCVVSRVPKRKLPVLLLQALKGQHIKYRGVHVYRCKEIKIHARTPQYFHMDGEVIGKVRKVKICVEKGKVHML</sequence>
<keyword evidence="6" id="KW-0067">ATP-binding</keyword>
<reference evidence="10" key="1">
    <citation type="submission" date="2020-06" db="EMBL/GenBank/DDBJ databases">
        <title>Characterization of fructooligosaccharide metabolism and fructooligosaccharide-degrading enzymes in human commensal butyrate producers.</title>
        <authorList>
            <person name="Tanno H."/>
            <person name="Fujii T."/>
            <person name="Hirano K."/>
            <person name="Maeno S."/>
            <person name="Tonozuka T."/>
            <person name="Sakamoto M."/>
            <person name="Ohkuma M."/>
            <person name="Tochio T."/>
            <person name="Endo A."/>
        </authorList>
    </citation>
    <scope>NUCLEOTIDE SEQUENCE</scope>
    <source>
        <strain evidence="10">JCM 17466</strain>
    </source>
</reference>
<keyword evidence="8" id="KW-1208">Phospholipid metabolism</keyword>
<comment type="caution">
    <text evidence="10">The sequence shown here is derived from an EMBL/GenBank/DDBJ whole genome shotgun (WGS) entry which is preliminary data.</text>
</comment>
<dbReference type="InterPro" id="IPR050187">
    <property type="entry name" value="Lipid_Phosphate_FormReg"/>
</dbReference>
<comment type="cofactor">
    <cofactor evidence="1">
        <name>Mg(2+)</name>
        <dbReference type="ChEBI" id="CHEBI:18420"/>
    </cofactor>
</comment>
<dbReference type="RefSeq" id="WP_201311579.1">
    <property type="nucleotide sequence ID" value="NZ_BLYI01000047.1"/>
</dbReference>